<dbReference type="PANTHER" id="PTHR43884">
    <property type="entry name" value="ACYL-COA DEHYDROGENASE"/>
    <property type="match status" value="1"/>
</dbReference>
<dbReference type="AlphaFoldDB" id="A0A9P1INH0"/>
<dbReference type="SUPFAM" id="SSF56645">
    <property type="entry name" value="Acyl-CoA dehydrogenase NM domain-like"/>
    <property type="match status" value="1"/>
</dbReference>
<evidence type="ECO:0000256" key="1">
    <source>
        <dbReference type="ARBA" id="ARBA00001974"/>
    </source>
</evidence>
<dbReference type="OrthoDB" id="354at2759"/>
<dbReference type="GO" id="GO:0003995">
    <property type="term" value="F:acyl-CoA dehydrogenase activity"/>
    <property type="evidence" value="ECO:0007669"/>
    <property type="project" value="TreeGrafter"/>
</dbReference>
<comment type="caution">
    <text evidence="12">The sequence shown here is derived from an EMBL/GenBank/DDBJ whole genome shotgun (WGS) entry which is preliminary data.</text>
</comment>
<feature type="domain" description="Acyl-CoA dehydrogenase/oxidase C-terminal" evidence="9">
    <location>
        <begin position="282"/>
        <end position="413"/>
    </location>
</feature>
<keyword evidence="7" id="KW-0560">Oxidoreductase</keyword>
<keyword evidence="6" id="KW-0809">Transit peptide</keyword>
<dbReference type="GO" id="GO:0050660">
    <property type="term" value="F:flavin adenine dinucleotide binding"/>
    <property type="evidence" value="ECO:0007669"/>
    <property type="project" value="InterPro"/>
</dbReference>
<dbReference type="GO" id="GO:0006631">
    <property type="term" value="P:fatty acid metabolic process"/>
    <property type="evidence" value="ECO:0007669"/>
    <property type="project" value="UniProtKB-ARBA"/>
</dbReference>
<name>A0A9P1INH0_9PELO</name>
<dbReference type="InterPro" id="IPR036250">
    <property type="entry name" value="AcylCo_DH-like_C"/>
</dbReference>
<comment type="similarity">
    <text evidence="3">Belongs to the acyl-CoA dehydrogenase family.</text>
</comment>
<dbReference type="InterPro" id="IPR046373">
    <property type="entry name" value="Acyl-CoA_Oxase/DH_mid-dom_sf"/>
</dbReference>
<dbReference type="Proteomes" id="UP001152747">
    <property type="component" value="Unassembled WGS sequence"/>
</dbReference>
<keyword evidence="4" id="KW-0285">Flavoprotein</keyword>
<dbReference type="SUPFAM" id="SSF47203">
    <property type="entry name" value="Acyl-CoA dehydrogenase C-terminal domain-like"/>
    <property type="match status" value="1"/>
</dbReference>
<evidence type="ECO:0000313" key="13">
    <source>
        <dbReference type="Proteomes" id="UP001152747"/>
    </source>
</evidence>
<dbReference type="Gene3D" id="2.40.110.10">
    <property type="entry name" value="Butyryl-CoA Dehydrogenase, subunit A, domain 2"/>
    <property type="match status" value="1"/>
</dbReference>
<sequence>MIRLVPRSIHRLATRASSAKPADVTKTDEKPKFAIRSLETSENVEKRSLSRGLALNRFEKDFMIYPEYSDSDDVKNIEGFCEVLRNSLSLTEDAKKIEKDGELSAEVLETLRNNAIFSVGIGKEFGGLALNNKDLSKIFEELSVDWNIFSNSHVNLIVSNIITIYGTQEQKSKYLPLLAQGQLRAAFAVSATSLDTCQITQSAGKTLLNVENLRIVGRHNPNFFVVFGENNSCYLIEEAELGTGDKVVFRRDETLGLKGLDVGKLDLTALVDDSNILGNPSQGQEVAAELIGGGRLSFAAATIGVAKRTLRDLSAWCNRTPSRKTTRSSLADDSRSQRIVTDLALKVYALESAVYYLSGMIDEGISVVVDIENALISMLARETLQSMISVQLELNGLAAIDSNFPYEKNIRDITTVLSLFDDSNDVEQIALATISTWATSSSHKRIVSTLKRWLKNEKESDEMRNPGLTHYIAEHAHPSLQAACQELEYSMTRINTVISKLMTSQGKNIEQDYGSLEALVNVMKNNLLMVSTISRASRSYSIGLRNSDIELAWTTILCSRLSRATWFELDQLSDLFGLVKFNPSLLNVGRAIFDLNGYAIESPIEKNW</sequence>
<evidence type="ECO:0000256" key="3">
    <source>
        <dbReference type="ARBA" id="ARBA00009347"/>
    </source>
</evidence>
<feature type="domain" description="Acyl-CoA dehydrogenase/oxidase N-terminal" evidence="10">
    <location>
        <begin position="91"/>
        <end position="182"/>
    </location>
</feature>
<organism evidence="12 13">
    <name type="scientific">Caenorhabditis angaria</name>
    <dbReference type="NCBI Taxonomy" id="860376"/>
    <lineage>
        <taxon>Eukaryota</taxon>
        <taxon>Metazoa</taxon>
        <taxon>Ecdysozoa</taxon>
        <taxon>Nematoda</taxon>
        <taxon>Chromadorea</taxon>
        <taxon>Rhabditida</taxon>
        <taxon>Rhabditina</taxon>
        <taxon>Rhabditomorpha</taxon>
        <taxon>Rhabditoidea</taxon>
        <taxon>Rhabditidae</taxon>
        <taxon>Peloderinae</taxon>
        <taxon>Caenorhabditis</taxon>
    </lineage>
</organism>
<evidence type="ECO:0000259" key="10">
    <source>
        <dbReference type="Pfam" id="PF02771"/>
    </source>
</evidence>
<evidence type="ECO:0000256" key="4">
    <source>
        <dbReference type="ARBA" id="ARBA00022630"/>
    </source>
</evidence>
<dbReference type="GO" id="GO:0005739">
    <property type="term" value="C:mitochondrion"/>
    <property type="evidence" value="ECO:0007669"/>
    <property type="project" value="UniProtKB-SubCell"/>
</dbReference>
<dbReference type="Gene3D" id="1.10.540.10">
    <property type="entry name" value="Acyl-CoA dehydrogenase/oxidase, N-terminal domain"/>
    <property type="match status" value="1"/>
</dbReference>
<keyword evidence="13" id="KW-1185">Reference proteome</keyword>
<dbReference type="Pfam" id="PF00441">
    <property type="entry name" value="Acyl-CoA_dh_1"/>
    <property type="match status" value="1"/>
</dbReference>
<dbReference type="Gene3D" id="1.20.140.10">
    <property type="entry name" value="Butyryl-CoA Dehydrogenase, subunit A, domain 3"/>
    <property type="match status" value="2"/>
</dbReference>
<evidence type="ECO:0000256" key="6">
    <source>
        <dbReference type="ARBA" id="ARBA00022946"/>
    </source>
</evidence>
<evidence type="ECO:0000259" key="9">
    <source>
        <dbReference type="Pfam" id="PF00441"/>
    </source>
</evidence>
<dbReference type="InterPro" id="IPR009075">
    <property type="entry name" value="AcylCo_DH/oxidase_C"/>
</dbReference>
<evidence type="ECO:0000256" key="7">
    <source>
        <dbReference type="ARBA" id="ARBA00023002"/>
    </source>
</evidence>
<feature type="domain" description="ACAD9/ACADV-like C-terminal" evidence="11">
    <location>
        <begin position="478"/>
        <end position="572"/>
    </location>
</feature>
<dbReference type="InterPro" id="IPR013786">
    <property type="entry name" value="AcylCoA_DH/ox_N"/>
</dbReference>
<evidence type="ECO:0000259" key="11">
    <source>
        <dbReference type="Pfam" id="PF21343"/>
    </source>
</evidence>
<comment type="cofactor">
    <cofactor evidence="1">
        <name>FAD</name>
        <dbReference type="ChEBI" id="CHEBI:57692"/>
    </cofactor>
</comment>
<reference evidence="12" key="1">
    <citation type="submission" date="2022-11" db="EMBL/GenBank/DDBJ databases">
        <authorList>
            <person name="Kikuchi T."/>
        </authorList>
    </citation>
    <scope>NUCLEOTIDE SEQUENCE</scope>
    <source>
        <strain evidence="12">PS1010</strain>
    </source>
</reference>
<dbReference type="EMBL" id="CANHGI010000004">
    <property type="protein sequence ID" value="CAI5447538.1"/>
    <property type="molecule type" value="Genomic_DNA"/>
</dbReference>
<dbReference type="InterPro" id="IPR037069">
    <property type="entry name" value="AcylCoA_DH/ox_N_sf"/>
</dbReference>
<dbReference type="InterPro" id="IPR049448">
    <property type="entry name" value="ACAD9/ACADV-like_C"/>
</dbReference>
<evidence type="ECO:0000256" key="8">
    <source>
        <dbReference type="ARBA" id="ARBA00023128"/>
    </source>
</evidence>
<accession>A0A9P1INH0</accession>
<comment type="subcellular location">
    <subcellularLocation>
        <location evidence="2">Mitochondrion</location>
    </subcellularLocation>
</comment>
<proteinExistence type="inferred from homology"/>
<keyword evidence="8" id="KW-0496">Mitochondrion</keyword>
<evidence type="ECO:0000313" key="12">
    <source>
        <dbReference type="EMBL" id="CAI5447538.1"/>
    </source>
</evidence>
<dbReference type="PANTHER" id="PTHR43884:SF9">
    <property type="entry name" value="COMPLEX I ASSEMBLY FACTOR ACAD9, MITOCHONDRIAL"/>
    <property type="match status" value="1"/>
</dbReference>
<gene>
    <name evidence="12" type="ORF">CAMP_LOCUS10175</name>
</gene>
<evidence type="ECO:0000256" key="2">
    <source>
        <dbReference type="ARBA" id="ARBA00004173"/>
    </source>
</evidence>
<dbReference type="Pfam" id="PF02771">
    <property type="entry name" value="Acyl-CoA_dh_N"/>
    <property type="match status" value="1"/>
</dbReference>
<keyword evidence="5" id="KW-0274">FAD</keyword>
<protein>
    <submittedName>
        <fullName evidence="12">Uncharacterized protein</fullName>
    </submittedName>
</protein>
<dbReference type="Pfam" id="PF21343">
    <property type="entry name" value="ACAD9-ACADV_C"/>
    <property type="match status" value="1"/>
</dbReference>
<dbReference type="InterPro" id="IPR009100">
    <property type="entry name" value="AcylCoA_DH/oxidase_NM_dom_sf"/>
</dbReference>
<evidence type="ECO:0000256" key="5">
    <source>
        <dbReference type="ARBA" id="ARBA00022827"/>
    </source>
</evidence>